<organism evidence="2">
    <name type="scientific">Nitrososphaera viennensis</name>
    <dbReference type="NCBI Taxonomy" id="1034015"/>
    <lineage>
        <taxon>Archaea</taxon>
        <taxon>Nitrososphaerota</taxon>
        <taxon>Nitrososphaeria</taxon>
        <taxon>Nitrososphaerales</taxon>
        <taxon>Nitrososphaeraceae</taxon>
        <taxon>Nitrososphaera</taxon>
    </lineage>
</organism>
<accession>A0A977NLM4</accession>
<protein>
    <submittedName>
        <fullName evidence="2">Uncharacterized protein</fullName>
    </submittedName>
</protein>
<dbReference type="GeneID" id="74947048"/>
<gene>
    <name evidence="2" type="ORF">NWT39_08875</name>
</gene>
<evidence type="ECO:0000313" key="2">
    <source>
        <dbReference type="EMBL" id="UVS68015.1"/>
    </source>
</evidence>
<dbReference type="Proteomes" id="UP001059771">
    <property type="component" value="Chromosome"/>
</dbReference>
<sequence length="126" mass="13910">MATRKYRYRYRAREAMAVGVAAIVAAAAREEDRAREAMVREMGKIAMVAIMDKVDIATAPPSLTHSPARHAPSMCALTANLTANRPSSMTQIRHPAAKRSSKSHQSAPARAFAEKRKSKMHVCTRY</sequence>
<reference evidence="2" key="1">
    <citation type="submission" date="2022-08" db="EMBL/GenBank/DDBJ databases">
        <title>Dynamic responses of ammonia-oxidizing microbial communities induced by reactive oxygen species (ROS) in fluctuating redox aquifers.</title>
        <authorList>
            <person name="Wang P."/>
            <person name="Wang H."/>
        </authorList>
    </citation>
    <scope>NUCLEOTIDE SEQUENCE</scope>
    <source>
        <strain evidence="2">PLX03</strain>
    </source>
</reference>
<evidence type="ECO:0000256" key="1">
    <source>
        <dbReference type="SAM" id="MobiDB-lite"/>
    </source>
</evidence>
<dbReference type="RefSeq" id="WP_144239593.1">
    <property type="nucleotide sequence ID" value="NZ_CP103305.1"/>
</dbReference>
<feature type="region of interest" description="Disordered" evidence="1">
    <location>
        <begin position="87"/>
        <end position="117"/>
    </location>
</feature>
<name>A0A977NLM4_9ARCH</name>
<dbReference type="AlphaFoldDB" id="A0A977NLM4"/>
<dbReference type="EMBL" id="CP103305">
    <property type="protein sequence ID" value="UVS68015.1"/>
    <property type="molecule type" value="Genomic_DNA"/>
</dbReference>
<proteinExistence type="predicted"/>